<protein>
    <submittedName>
        <fullName evidence="8">NCA2-domain-containing protein</fullName>
    </submittedName>
</protein>
<dbReference type="InterPro" id="IPR013946">
    <property type="entry name" value="NCA2-like"/>
</dbReference>
<keyword evidence="5 7" id="KW-0472">Membrane</keyword>
<evidence type="ECO:0000256" key="7">
    <source>
        <dbReference type="SAM" id="Phobius"/>
    </source>
</evidence>
<dbReference type="Pfam" id="PF08637">
    <property type="entry name" value="NCA2"/>
    <property type="match status" value="1"/>
</dbReference>
<feature type="transmembrane region" description="Helical" evidence="7">
    <location>
        <begin position="548"/>
        <end position="569"/>
    </location>
</feature>
<evidence type="ECO:0000313" key="9">
    <source>
        <dbReference type="Proteomes" id="UP000245946"/>
    </source>
</evidence>
<dbReference type="Proteomes" id="UP000245946">
    <property type="component" value="Unassembled WGS sequence"/>
</dbReference>
<keyword evidence="3 7" id="KW-1133">Transmembrane helix</keyword>
<keyword evidence="9" id="KW-1185">Reference proteome</keyword>
<dbReference type="STRING" id="58919.A0A316ZHN0"/>
<organism evidence="8 9">
    <name type="scientific">Tilletiopsis washingtonensis</name>
    <dbReference type="NCBI Taxonomy" id="58919"/>
    <lineage>
        <taxon>Eukaryota</taxon>
        <taxon>Fungi</taxon>
        <taxon>Dikarya</taxon>
        <taxon>Basidiomycota</taxon>
        <taxon>Ustilaginomycotina</taxon>
        <taxon>Exobasidiomycetes</taxon>
        <taxon>Entylomatales</taxon>
        <taxon>Entylomatales incertae sedis</taxon>
        <taxon>Tilletiopsis</taxon>
    </lineage>
</organism>
<feature type="region of interest" description="Disordered" evidence="6">
    <location>
        <begin position="34"/>
        <end position="70"/>
    </location>
</feature>
<evidence type="ECO:0000313" key="8">
    <source>
        <dbReference type="EMBL" id="PWO01278.1"/>
    </source>
</evidence>
<evidence type="ECO:0000256" key="6">
    <source>
        <dbReference type="SAM" id="MobiDB-lite"/>
    </source>
</evidence>
<evidence type="ECO:0000256" key="4">
    <source>
        <dbReference type="ARBA" id="ARBA00023128"/>
    </source>
</evidence>
<name>A0A316ZHN0_9BASI</name>
<accession>A0A316ZHN0</accession>
<keyword evidence="4" id="KW-0496">Mitochondrion</keyword>
<evidence type="ECO:0000256" key="2">
    <source>
        <dbReference type="ARBA" id="ARBA00022692"/>
    </source>
</evidence>
<sequence>MPSSASTSVEADSSFALDVLARLSQPLVELQLASPVSRREEGVAAASSSTADDDDDEAESSLTASLPTSSLSTPNALLRILDQLSQQQTQSRTLGSAAPADVELARVAAATAALVLDALLRDARSRDAAAWAWDEIASDDWRATVYLVQTLPSRLTSLGKLGAHMARRTLAHSNPTAATQSVFSREVLSSALHTLLSSPLLARHAMFPHSSGKAFNELSESDDFAPPQKAQRGSAKGGKRAGQMLLSALKHASPLRLTTHEAGAKRKHALKERDALAAKLGALALALTPTHDASSPRTPSSPSMQAKDDSKSPALRTSLEEQVAHLARAIETESASAQGGDVRSTLRSVLLKLAVNSGGNSGALSISPALRPAPVGLGPPTFLARAWPTLVLAPVASVVLLRIAARNWDAVLAHLRDARETVRGFVIGWVWEPVRGLLETVRHGDQEGMIITKESLRSDVSSLERMVVDFSKELYGMDDEQLKLVASRVRDGDLSEVLRIYEKELKSPVKSAVTGSLVRSLLIQIQKGKVDLETAMAGIDRLLKSQQLLFGAVGVAPAMGVVYLVVSWARGKVAEWAGRKGKQMQGGTRTQVWEAMRRIDALLLAAPSSQPGLSPKTYGLLLLDLSLLRASASSLTSAPARGHRGAHKRLRTQFLDDVRALEAASAADSSARGGEGSSSTRDEPGIGWMVRRASVERMWRSWGPLFALVGTQD</sequence>
<dbReference type="GeneID" id="37268867"/>
<dbReference type="GO" id="GO:0005741">
    <property type="term" value="C:mitochondrial outer membrane"/>
    <property type="evidence" value="ECO:0007669"/>
    <property type="project" value="TreeGrafter"/>
</dbReference>
<proteinExistence type="predicted"/>
<feature type="region of interest" description="Disordered" evidence="6">
    <location>
        <begin position="666"/>
        <end position="685"/>
    </location>
</feature>
<feature type="region of interest" description="Disordered" evidence="6">
    <location>
        <begin position="218"/>
        <end position="241"/>
    </location>
</feature>
<gene>
    <name evidence="8" type="ORF">FA09DRAFT_327228</name>
</gene>
<feature type="compositionally biased region" description="Polar residues" evidence="6">
    <location>
        <begin position="291"/>
        <end position="304"/>
    </location>
</feature>
<dbReference type="PANTHER" id="PTHR28234:SF1">
    <property type="entry name" value="NUCLEAR CONTROL OF ATPASE PROTEIN 2"/>
    <property type="match status" value="1"/>
</dbReference>
<dbReference type="AlphaFoldDB" id="A0A316ZHN0"/>
<dbReference type="PANTHER" id="PTHR28234">
    <property type="entry name" value="NUCLEAR CONTROL OF ATPASE PROTEIN 2"/>
    <property type="match status" value="1"/>
</dbReference>
<evidence type="ECO:0000256" key="1">
    <source>
        <dbReference type="ARBA" id="ARBA00004225"/>
    </source>
</evidence>
<comment type="subcellular location">
    <subcellularLocation>
        <location evidence="1">Mitochondrion membrane</location>
        <topology evidence="1">Multi-pass membrane protein</topology>
    </subcellularLocation>
</comment>
<dbReference type="RefSeq" id="XP_025601556.1">
    <property type="nucleotide sequence ID" value="XM_025741323.1"/>
</dbReference>
<evidence type="ECO:0000256" key="3">
    <source>
        <dbReference type="ARBA" id="ARBA00022989"/>
    </source>
</evidence>
<dbReference type="OrthoDB" id="413313at2759"/>
<feature type="compositionally biased region" description="Low complexity" evidence="6">
    <location>
        <begin position="60"/>
        <end position="70"/>
    </location>
</feature>
<reference evidence="8 9" key="1">
    <citation type="journal article" date="2018" name="Mol. Biol. Evol.">
        <title>Broad Genomic Sampling Reveals a Smut Pathogenic Ancestry of the Fungal Clade Ustilaginomycotina.</title>
        <authorList>
            <person name="Kijpornyongpan T."/>
            <person name="Mondo S.J."/>
            <person name="Barry K."/>
            <person name="Sandor L."/>
            <person name="Lee J."/>
            <person name="Lipzen A."/>
            <person name="Pangilinan J."/>
            <person name="LaButti K."/>
            <person name="Hainaut M."/>
            <person name="Henrissat B."/>
            <person name="Grigoriev I.V."/>
            <person name="Spatafora J.W."/>
            <person name="Aime M.C."/>
        </authorList>
    </citation>
    <scope>NUCLEOTIDE SEQUENCE [LARGE SCALE GENOMIC DNA]</scope>
    <source>
        <strain evidence="8 9">MCA 4186</strain>
    </source>
</reference>
<evidence type="ECO:0000256" key="5">
    <source>
        <dbReference type="ARBA" id="ARBA00023136"/>
    </source>
</evidence>
<keyword evidence="2 7" id="KW-0812">Transmembrane</keyword>
<feature type="region of interest" description="Disordered" evidence="6">
    <location>
        <begin position="288"/>
        <end position="315"/>
    </location>
</feature>
<dbReference type="EMBL" id="KZ819283">
    <property type="protein sequence ID" value="PWO01278.1"/>
    <property type="molecule type" value="Genomic_DNA"/>
</dbReference>